<evidence type="ECO:0000313" key="1">
    <source>
        <dbReference type="EMBL" id="OHT16294.1"/>
    </source>
</evidence>
<dbReference type="Proteomes" id="UP000179807">
    <property type="component" value="Unassembled WGS sequence"/>
</dbReference>
<sequence length="1019" mass="115466">MATLFSGYLSRKNSLSHQKEICYQKLICLCFSHSIINMTFSNHKSDLMENEVSLLIQAYQKLSYNNNELTKQATQEISLLTSNPAIIFSLFKILEISNDNFIRKQTVISIKLVISTFKDHFASDFIQILNILLNFLSKESSSIIQNIIIDILCLLINEATIPSLFSFIQSSLESQNLEIISICCNILLSMPDITPFIPLCIPIITNLNKIESINLGFKIRPFSPPEFFEQVFQNGIKMALNLSNDRISLSTLITSICNSISFIQEKSIIFTSFLPLLGNPEISSDIQILYASAITEAIENSEISDCNLMYSILLKYFELYSIMEEDHDLFDFMKTFTKNSKFLELFITKLNDFTNTEKNAAAALSALFYCFENSNFIYVNEVGTFLSTAILNPSQLIREKAAISIKSFAHDLQGEIDEIYPLLVDSILNSLINQENMNDSHMNNKIYIKKGNECNIEVIEALTSLFISVGTSADQFFDKAISYFLPKIKNRENLQHVFPSFTALCAASKYKCKENFPQLFEINTSIINSTDNSLYSIKEFAIDGIKNLAILCSDQIKEKIPELVNFLICIINENKDDDIIRKSALTSLGSIVPKHLDVFNFTTIIPCLTELVNLDDACSPLALSTICGILCEYPEISPSFIPSIAPFFHLLVHHNPNSPPKTNNEIEPISAASSDLMPNSDSLLNLLRAMTLFVQIADLNMVCNELKLLDSVINWTMTILNMTEDVFIVSEALSVFIELVGSYQFDYSILFPLFNKYLELDYDDDLFPTLAYLIKLLISKGVSFDNLVPKLIEMSFSDSFETRDFGVSILGQFAESRNGSFINAEFISKLVEISIYNLKYESANAAFVINQMATGSPDLLHKYALHLIHLLSECLTINKNTQKYYEFADNCVTAFAAIVTKIVKSVKPISQFIPQILKNMPAKTATRENFEMMNFLLWLGRETNFQPTELFTSVLIQFFSKEDDEDEIGFISNKRELMTTLKEKLINLLSVIENPEVFCRQVCNNNSILLHYLKMNIGE</sequence>
<dbReference type="GeneID" id="94831870"/>
<dbReference type="AlphaFoldDB" id="A0A1J4L2W5"/>
<proteinExistence type="predicted"/>
<dbReference type="Gene3D" id="1.25.10.10">
    <property type="entry name" value="Leucine-rich Repeat Variant"/>
    <property type="match status" value="2"/>
</dbReference>
<dbReference type="VEuPathDB" id="TrichDB:TRFO_13302"/>
<comment type="caution">
    <text evidence="1">The sequence shown here is derived from an EMBL/GenBank/DDBJ whole genome shotgun (WGS) entry which is preliminary data.</text>
</comment>
<keyword evidence="2" id="KW-1185">Reference proteome</keyword>
<dbReference type="SUPFAM" id="SSF48371">
    <property type="entry name" value="ARM repeat"/>
    <property type="match status" value="2"/>
</dbReference>
<evidence type="ECO:0000313" key="2">
    <source>
        <dbReference type="Proteomes" id="UP000179807"/>
    </source>
</evidence>
<gene>
    <name evidence="1" type="ORF">TRFO_13302</name>
</gene>
<organism evidence="1 2">
    <name type="scientific">Tritrichomonas foetus</name>
    <dbReference type="NCBI Taxonomy" id="1144522"/>
    <lineage>
        <taxon>Eukaryota</taxon>
        <taxon>Metamonada</taxon>
        <taxon>Parabasalia</taxon>
        <taxon>Tritrichomonadida</taxon>
        <taxon>Tritrichomonadidae</taxon>
        <taxon>Tritrichomonas</taxon>
    </lineage>
</organism>
<accession>A0A1J4L2W5</accession>
<dbReference type="EMBL" id="MLAK01000123">
    <property type="protein sequence ID" value="OHT16294.1"/>
    <property type="molecule type" value="Genomic_DNA"/>
</dbReference>
<evidence type="ECO:0008006" key="3">
    <source>
        <dbReference type="Google" id="ProtNLM"/>
    </source>
</evidence>
<protein>
    <recommendedName>
        <fullName evidence="3">Importin N-terminal domain-containing protein</fullName>
    </recommendedName>
</protein>
<dbReference type="InterPro" id="IPR016024">
    <property type="entry name" value="ARM-type_fold"/>
</dbReference>
<dbReference type="InterPro" id="IPR011989">
    <property type="entry name" value="ARM-like"/>
</dbReference>
<reference evidence="1" key="1">
    <citation type="submission" date="2016-10" db="EMBL/GenBank/DDBJ databases">
        <authorList>
            <person name="Benchimol M."/>
            <person name="Almeida L.G."/>
            <person name="Vasconcelos A.T."/>
            <person name="Perreira-Neves A."/>
            <person name="Rosa I.A."/>
            <person name="Tasca T."/>
            <person name="Bogo M.R."/>
            <person name="de Souza W."/>
        </authorList>
    </citation>
    <scope>NUCLEOTIDE SEQUENCE [LARGE SCALE GENOMIC DNA]</scope>
    <source>
        <strain evidence="1">K</strain>
    </source>
</reference>
<name>A0A1J4L2W5_9EUKA</name>
<dbReference type="RefSeq" id="XP_068369430.1">
    <property type="nucleotide sequence ID" value="XM_068497166.1"/>
</dbReference>